<feature type="domain" description="Mycothiol-dependent maleylpyruvate isomerase metal-binding" evidence="1">
    <location>
        <begin position="11"/>
        <end position="147"/>
    </location>
</feature>
<proteinExistence type="predicted"/>
<dbReference type="EMBL" id="CP093326">
    <property type="protein sequence ID" value="UNK46871.1"/>
    <property type="molecule type" value="Genomic_DNA"/>
</dbReference>
<dbReference type="Pfam" id="PF11716">
    <property type="entry name" value="MDMPI_N"/>
    <property type="match status" value="1"/>
</dbReference>
<dbReference type="InterPro" id="IPR034660">
    <property type="entry name" value="DinB/YfiT-like"/>
</dbReference>
<gene>
    <name evidence="2" type="ORF">MNQ99_05820</name>
</gene>
<dbReference type="InterPro" id="IPR017517">
    <property type="entry name" value="Maleyloyr_isom"/>
</dbReference>
<keyword evidence="3" id="KW-1185">Reference proteome</keyword>
<dbReference type="Gene3D" id="1.20.120.450">
    <property type="entry name" value="dinb family like domain"/>
    <property type="match status" value="1"/>
</dbReference>
<evidence type="ECO:0000313" key="3">
    <source>
        <dbReference type="Proteomes" id="UP000829069"/>
    </source>
</evidence>
<keyword evidence="2" id="KW-0413">Isomerase</keyword>
<evidence type="ECO:0000313" key="2">
    <source>
        <dbReference type="EMBL" id="UNK46871.1"/>
    </source>
</evidence>
<sequence length="199" mass="21358">MIESAATLLSAGRYFREVLANVPSTAWNAPGLDDWTVRTLAGHTSRALSTVLTYLGRPAEKVQVESAADYYLATGLANDPRVTERAIAAGKELGAHPVDMVDRLLAQLENTLPLAEDRIIETAAGGMRFRDYLPTRIFELAVHTLDLSRACGLVAELPSDVELEAGRLAIQIASERGDGAMVLLALTGRTILPGDFSVV</sequence>
<dbReference type="InterPro" id="IPR024344">
    <property type="entry name" value="MDMPI_metal-binding"/>
</dbReference>
<dbReference type="SUPFAM" id="SSF109854">
    <property type="entry name" value="DinB/YfiT-like putative metalloenzymes"/>
    <property type="match status" value="1"/>
</dbReference>
<organism evidence="2 3">
    <name type="scientific">Arthrobacter sulfonylureivorans</name>
    <dbReference type="NCBI Taxonomy" id="2486855"/>
    <lineage>
        <taxon>Bacteria</taxon>
        <taxon>Bacillati</taxon>
        <taxon>Actinomycetota</taxon>
        <taxon>Actinomycetes</taxon>
        <taxon>Micrococcales</taxon>
        <taxon>Micrococcaceae</taxon>
        <taxon>Arthrobacter</taxon>
    </lineage>
</organism>
<accession>A0ABY3WBN5</accession>
<dbReference type="NCBIfam" id="TIGR03083">
    <property type="entry name" value="maleylpyruvate isomerase family mycothiol-dependent enzyme"/>
    <property type="match status" value="1"/>
</dbReference>
<dbReference type="RefSeq" id="WP_127511172.1">
    <property type="nucleotide sequence ID" value="NZ_CP093326.1"/>
</dbReference>
<reference evidence="2 3" key="1">
    <citation type="submission" date="2022-03" db="EMBL/GenBank/DDBJ databases">
        <title>Isotopic signatures of nitrous oxide derived from detoxification processes.</title>
        <authorList>
            <person name="Behrendt U."/>
            <person name="Buchen C."/>
            <person name="Well R."/>
            <person name="Ulrich A."/>
            <person name="Rohe L."/>
            <person name="Kolb S."/>
            <person name="Schloter M."/>
            <person name="Horn M.A."/>
            <person name="Augustin J."/>
        </authorList>
    </citation>
    <scope>NUCLEOTIDE SEQUENCE [LARGE SCALE GENOMIC DNA]</scope>
    <source>
        <strain evidence="2 3">S4-C24</strain>
    </source>
</reference>
<name>A0ABY3WBN5_9MICC</name>
<protein>
    <submittedName>
        <fullName evidence="2">Maleylpyruvate isomerase N-terminal domain-containing protein</fullName>
    </submittedName>
</protein>
<evidence type="ECO:0000259" key="1">
    <source>
        <dbReference type="Pfam" id="PF11716"/>
    </source>
</evidence>
<dbReference type="Proteomes" id="UP000829069">
    <property type="component" value="Chromosome"/>
</dbReference>
<dbReference type="GO" id="GO:0016853">
    <property type="term" value="F:isomerase activity"/>
    <property type="evidence" value="ECO:0007669"/>
    <property type="project" value="UniProtKB-KW"/>
</dbReference>